<dbReference type="RefSeq" id="WP_048594174.1">
    <property type="nucleotide sequence ID" value="NZ_CVLB01000001.1"/>
</dbReference>
<feature type="signal peptide" evidence="1">
    <location>
        <begin position="1"/>
        <end position="19"/>
    </location>
</feature>
<evidence type="ECO:0000313" key="2">
    <source>
        <dbReference type="EMBL" id="CRF32743.1"/>
    </source>
</evidence>
<dbReference type="Proteomes" id="UP000043763">
    <property type="component" value="Unassembled WGS sequence"/>
</dbReference>
<evidence type="ECO:0008006" key="4">
    <source>
        <dbReference type="Google" id="ProtNLM"/>
    </source>
</evidence>
<reference evidence="3" key="1">
    <citation type="submission" date="2015-04" db="EMBL/GenBank/DDBJ databases">
        <authorList>
            <person name="Mushtaq Mamoona"/>
        </authorList>
    </citation>
    <scope>NUCLEOTIDE SEQUENCE [LARGE SCALE GENOMIC DNA]</scope>
    <source>
        <strain evidence="3">AN4859/03</strain>
    </source>
</reference>
<evidence type="ECO:0000313" key="3">
    <source>
        <dbReference type="Proteomes" id="UP000043763"/>
    </source>
</evidence>
<name>A0A0G4K5U0_9SPIR</name>
<protein>
    <recommendedName>
        <fullName evidence="4">Outer membrane protein beta-barrel domain-containing protein</fullName>
    </recommendedName>
</protein>
<keyword evidence="1" id="KW-0732">Signal</keyword>
<evidence type="ECO:0000256" key="1">
    <source>
        <dbReference type="SAM" id="SignalP"/>
    </source>
</evidence>
<feature type="chain" id="PRO_5005194670" description="Outer membrane protein beta-barrel domain-containing protein" evidence="1">
    <location>
        <begin position="20"/>
        <end position="225"/>
    </location>
</feature>
<organism evidence="2 3">
    <name type="scientific">Brachyspira suanatina</name>
    <dbReference type="NCBI Taxonomy" id="381802"/>
    <lineage>
        <taxon>Bacteria</taxon>
        <taxon>Pseudomonadati</taxon>
        <taxon>Spirochaetota</taxon>
        <taxon>Spirochaetia</taxon>
        <taxon>Brachyspirales</taxon>
        <taxon>Brachyspiraceae</taxon>
        <taxon>Brachyspira</taxon>
    </lineage>
</organism>
<sequence length="225" mass="25874">MKRIFILFILLLSFNALYSADFVAGFVGRFGASSATTDRSKVFTTDFRDFDNSFSIQPGIFWGYDDFLSAGFFFDIGYSKDRYEIKYTVNGKRVLENYDFGSLSIGVFPRFNIGFFSIGFGGGIKLPLSLKYTKEGDQFSRERYSLDFGDIQDAFTTSYIPYIKVSADFLVKINRKFMMSFGLYANYDFPIDIDKNGIFKDFTINQDSLASFDIGFQIGMYFLRR</sequence>
<proteinExistence type="predicted"/>
<gene>
    <name evidence="2" type="ORF">BRSU_0996</name>
</gene>
<dbReference type="AlphaFoldDB" id="A0A0G4K5U0"/>
<dbReference type="OrthoDB" id="306975at2"/>
<keyword evidence="3" id="KW-1185">Reference proteome</keyword>
<accession>A0A0G4K5U0</accession>
<dbReference type="EMBL" id="CVLB01000001">
    <property type="protein sequence ID" value="CRF32743.1"/>
    <property type="molecule type" value="Genomic_DNA"/>
</dbReference>